<protein>
    <submittedName>
        <fullName evidence="1">Uncharacterized protein</fullName>
    </submittedName>
</protein>
<reference evidence="1" key="1">
    <citation type="submission" date="2021-02" db="EMBL/GenBank/DDBJ databases">
        <authorList>
            <person name="Nowell W R."/>
        </authorList>
    </citation>
    <scope>NUCLEOTIDE SEQUENCE</scope>
</reference>
<sequence>MNNNVNYISENFTNSLTTNNNNNNLLRNDIQPRRNSYQIAILTSKQDRLEVLCSNASSIS</sequence>
<organism evidence="1 2">
    <name type="scientific">Rotaria socialis</name>
    <dbReference type="NCBI Taxonomy" id="392032"/>
    <lineage>
        <taxon>Eukaryota</taxon>
        <taxon>Metazoa</taxon>
        <taxon>Spiralia</taxon>
        <taxon>Gnathifera</taxon>
        <taxon>Rotifera</taxon>
        <taxon>Eurotatoria</taxon>
        <taxon>Bdelloidea</taxon>
        <taxon>Philodinida</taxon>
        <taxon>Philodinidae</taxon>
        <taxon>Rotaria</taxon>
    </lineage>
</organism>
<accession>A0A822DS02</accession>
<comment type="caution">
    <text evidence="1">The sequence shown here is derived from an EMBL/GenBank/DDBJ whole genome shotgun (WGS) entry which is preliminary data.</text>
</comment>
<dbReference type="Proteomes" id="UP000663848">
    <property type="component" value="Unassembled WGS sequence"/>
</dbReference>
<evidence type="ECO:0000313" key="2">
    <source>
        <dbReference type="Proteomes" id="UP000663848"/>
    </source>
</evidence>
<dbReference type="AlphaFoldDB" id="A0A822DS02"/>
<gene>
    <name evidence="1" type="ORF">QYT958_LOCUS43728</name>
</gene>
<name>A0A822DS02_9BILA</name>
<feature type="non-terminal residue" evidence="1">
    <location>
        <position position="60"/>
    </location>
</feature>
<proteinExistence type="predicted"/>
<evidence type="ECO:0000313" key="1">
    <source>
        <dbReference type="EMBL" id="CAF5078015.1"/>
    </source>
</evidence>
<dbReference type="EMBL" id="CAJOBR010063730">
    <property type="protein sequence ID" value="CAF5078015.1"/>
    <property type="molecule type" value="Genomic_DNA"/>
</dbReference>